<reference evidence="1" key="2">
    <citation type="submission" date="2020-11" db="EMBL/GenBank/DDBJ databases">
        <authorList>
            <person name="McCartney M.A."/>
            <person name="Auch B."/>
            <person name="Kono T."/>
            <person name="Mallez S."/>
            <person name="Becker A."/>
            <person name="Gohl D.M."/>
            <person name="Silverstein K.A.T."/>
            <person name="Koren S."/>
            <person name="Bechman K.B."/>
            <person name="Herman A."/>
            <person name="Abrahante J.E."/>
            <person name="Garbe J."/>
        </authorList>
    </citation>
    <scope>NUCLEOTIDE SEQUENCE</scope>
    <source>
        <strain evidence="1">Duluth1</strain>
        <tissue evidence="1">Whole animal</tissue>
    </source>
</reference>
<dbReference type="EMBL" id="JAIWYP010000009">
    <property type="protein sequence ID" value="KAH3770779.1"/>
    <property type="molecule type" value="Genomic_DNA"/>
</dbReference>
<proteinExistence type="predicted"/>
<protein>
    <submittedName>
        <fullName evidence="1">Uncharacterized protein</fullName>
    </submittedName>
</protein>
<organism evidence="1 2">
    <name type="scientific">Dreissena polymorpha</name>
    <name type="common">Zebra mussel</name>
    <name type="synonym">Mytilus polymorpha</name>
    <dbReference type="NCBI Taxonomy" id="45954"/>
    <lineage>
        <taxon>Eukaryota</taxon>
        <taxon>Metazoa</taxon>
        <taxon>Spiralia</taxon>
        <taxon>Lophotrochozoa</taxon>
        <taxon>Mollusca</taxon>
        <taxon>Bivalvia</taxon>
        <taxon>Autobranchia</taxon>
        <taxon>Heteroconchia</taxon>
        <taxon>Euheterodonta</taxon>
        <taxon>Imparidentia</taxon>
        <taxon>Neoheterodontei</taxon>
        <taxon>Myida</taxon>
        <taxon>Dreissenoidea</taxon>
        <taxon>Dreissenidae</taxon>
        <taxon>Dreissena</taxon>
    </lineage>
</organism>
<keyword evidence="2" id="KW-1185">Reference proteome</keyword>
<sequence length="71" mass="7819">MTSLNATSCRPVPHNGFPSTLSVLGTAVLGLFHSRHRATASSKFLRASMPKVRHARLLRIHIRCPRPSSDD</sequence>
<evidence type="ECO:0000313" key="1">
    <source>
        <dbReference type="EMBL" id="KAH3770779.1"/>
    </source>
</evidence>
<dbReference type="Proteomes" id="UP000828390">
    <property type="component" value="Unassembled WGS sequence"/>
</dbReference>
<comment type="caution">
    <text evidence="1">The sequence shown here is derived from an EMBL/GenBank/DDBJ whole genome shotgun (WGS) entry which is preliminary data.</text>
</comment>
<name>A0A9D4IER6_DREPO</name>
<reference evidence="1" key="1">
    <citation type="journal article" date="2019" name="bioRxiv">
        <title>The Genome of the Zebra Mussel, Dreissena polymorpha: A Resource for Invasive Species Research.</title>
        <authorList>
            <person name="McCartney M.A."/>
            <person name="Auch B."/>
            <person name="Kono T."/>
            <person name="Mallez S."/>
            <person name="Zhang Y."/>
            <person name="Obille A."/>
            <person name="Becker A."/>
            <person name="Abrahante J.E."/>
            <person name="Garbe J."/>
            <person name="Badalamenti J.P."/>
            <person name="Herman A."/>
            <person name="Mangelson H."/>
            <person name="Liachko I."/>
            <person name="Sullivan S."/>
            <person name="Sone E.D."/>
            <person name="Koren S."/>
            <person name="Silverstein K.A.T."/>
            <person name="Beckman K.B."/>
            <person name="Gohl D.M."/>
        </authorList>
    </citation>
    <scope>NUCLEOTIDE SEQUENCE</scope>
    <source>
        <strain evidence="1">Duluth1</strain>
        <tissue evidence="1">Whole animal</tissue>
    </source>
</reference>
<accession>A0A9D4IER6</accession>
<evidence type="ECO:0000313" key="2">
    <source>
        <dbReference type="Proteomes" id="UP000828390"/>
    </source>
</evidence>
<dbReference type="AlphaFoldDB" id="A0A9D4IER6"/>
<gene>
    <name evidence="1" type="ORF">DPMN_172072</name>
</gene>